<proteinExistence type="predicted"/>
<keyword evidence="6" id="KW-1185">Reference proteome</keyword>
<dbReference type="Pfam" id="PF13377">
    <property type="entry name" value="Peripla_BP_3"/>
    <property type="match status" value="1"/>
</dbReference>
<dbReference type="InterPro" id="IPR018060">
    <property type="entry name" value="HTH_AraC"/>
</dbReference>
<keyword evidence="3" id="KW-0804">Transcription</keyword>
<accession>A0ABY1Q9Z5</accession>
<evidence type="ECO:0000256" key="2">
    <source>
        <dbReference type="ARBA" id="ARBA00023125"/>
    </source>
</evidence>
<dbReference type="PANTHER" id="PTHR30146:SF24">
    <property type="entry name" value="XYLOSE OPERON REGULATORY PROTEIN"/>
    <property type="match status" value="1"/>
</dbReference>
<dbReference type="SUPFAM" id="SSF46689">
    <property type="entry name" value="Homeodomain-like"/>
    <property type="match status" value="2"/>
</dbReference>
<dbReference type="Proteomes" id="UP001158067">
    <property type="component" value="Unassembled WGS sequence"/>
</dbReference>
<keyword evidence="2" id="KW-0238">DNA-binding</keyword>
<dbReference type="RefSeq" id="WP_283433266.1">
    <property type="nucleotide sequence ID" value="NZ_FXUG01000007.1"/>
</dbReference>
<keyword evidence="1" id="KW-0805">Transcription regulation</keyword>
<evidence type="ECO:0000313" key="6">
    <source>
        <dbReference type="Proteomes" id="UP001158067"/>
    </source>
</evidence>
<dbReference type="InterPro" id="IPR028082">
    <property type="entry name" value="Peripla_BP_I"/>
</dbReference>
<evidence type="ECO:0000256" key="1">
    <source>
        <dbReference type="ARBA" id="ARBA00023015"/>
    </source>
</evidence>
<dbReference type="SMART" id="SM00342">
    <property type="entry name" value="HTH_ARAC"/>
    <property type="match status" value="1"/>
</dbReference>
<dbReference type="Gene3D" id="1.10.10.60">
    <property type="entry name" value="Homeodomain-like"/>
    <property type="match status" value="1"/>
</dbReference>
<dbReference type="InterPro" id="IPR018062">
    <property type="entry name" value="HTH_AraC-typ_CS"/>
</dbReference>
<evidence type="ECO:0000256" key="3">
    <source>
        <dbReference type="ARBA" id="ARBA00023163"/>
    </source>
</evidence>
<gene>
    <name evidence="5" type="ORF">SAMN06265222_107192</name>
</gene>
<dbReference type="SUPFAM" id="SSF53822">
    <property type="entry name" value="Periplasmic binding protein-like I"/>
    <property type="match status" value="1"/>
</dbReference>
<dbReference type="PROSITE" id="PS00041">
    <property type="entry name" value="HTH_ARAC_FAMILY_1"/>
    <property type="match status" value="1"/>
</dbReference>
<dbReference type="EMBL" id="FXUG01000007">
    <property type="protein sequence ID" value="SMP61931.1"/>
    <property type="molecule type" value="Genomic_DNA"/>
</dbReference>
<comment type="caution">
    <text evidence="5">The sequence shown here is derived from an EMBL/GenBank/DDBJ whole genome shotgun (WGS) entry which is preliminary data.</text>
</comment>
<dbReference type="PANTHER" id="PTHR30146">
    <property type="entry name" value="LACI-RELATED TRANSCRIPTIONAL REPRESSOR"/>
    <property type="match status" value="1"/>
</dbReference>
<dbReference type="Gene3D" id="3.40.50.2300">
    <property type="match status" value="2"/>
</dbReference>
<reference evidence="5 6" key="1">
    <citation type="submission" date="2017-05" db="EMBL/GenBank/DDBJ databases">
        <authorList>
            <person name="Varghese N."/>
            <person name="Submissions S."/>
        </authorList>
    </citation>
    <scope>NUCLEOTIDE SEQUENCE [LARGE SCALE GENOMIC DNA]</scope>
    <source>
        <strain evidence="5 6">DSM 25457</strain>
    </source>
</reference>
<organism evidence="5 6">
    <name type="scientific">Neorhodopirellula lusitana</name>
    <dbReference type="NCBI Taxonomy" id="445327"/>
    <lineage>
        <taxon>Bacteria</taxon>
        <taxon>Pseudomonadati</taxon>
        <taxon>Planctomycetota</taxon>
        <taxon>Planctomycetia</taxon>
        <taxon>Pirellulales</taxon>
        <taxon>Pirellulaceae</taxon>
        <taxon>Neorhodopirellula</taxon>
    </lineage>
</organism>
<sequence length="398" mass="44597">MKNDRRRVALIIESSRSYGRNLLRGIAQYSRTHGNWSLMHEEMTIDASLPQWLAGAGVNGVIARVDSHTLDPLRQLSIPIVDVRCRNAHAGIPQVETDDHAVARLAYQHLSERGFQRFAFCGFREAHYSYNRLRFFRECCEANGQSLAVYETDGATKPITSIERAGLTDDLALSRWLKSLQPATGLLVCNDIRGHQVLAACRDAGILVPDELGVVGVDDDDVICPLCDPPLSSVRPDAERVGYRAAAVLDELMQGNPVDDTMELVPPVTVTQRMSTQVSAVEDRELARVCRFIREHACDGIDVNDVVEYSALSRRALERRFRQELDRTPHQELMNVQVARVKQLLKETSLKLEQVSRMAGYSHPERLGVVFKRETGMTPGEYRRQANHAGGDNVIQVE</sequence>
<dbReference type="CDD" id="cd01543">
    <property type="entry name" value="PBP1_XylR"/>
    <property type="match status" value="1"/>
</dbReference>
<dbReference type="PROSITE" id="PS01124">
    <property type="entry name" value="HTH_ARAC_FAMILY_2"/>
    <property type="match status" value="1"/>
</dbReference>
<name>A0ABY1Q9Z5_9BACT</name>
<dbReference type="Pfam" id="PF12833">
    <property type="entry name" value="HTH_18"/>
    <property type="match status" value="1"/>
</dbReference>
<protein>
    <submittedName>
        <fullName evidence="5">Transcriptional regulator, AraC family</fullName>
    </submittedName>
</protein>
<evidence type="ECO:0000313" key="5">
    <source>
        <dbReference type="EMBL" id="SMP61931.1"/>
    </source>
</evidence>
<dbReference type="InterPro" id="IPR046335">
    <property type="entry name" value="LacI/GalR-like_sensor"/>
</dbReference>
<dbReference type="InterPro" id="IPR009057">
    <property type="entry name" value="Homeodomain-like_sf"/>
</dbReference>
<feature type="domain" description="HTH araC/xylS-type" evidence="4">
    <location>
        <begin position="287"/>
        <end position="385"/>
    </location>
</feature>
<evidence type="ECO:0000259" key="4">
    <source>
        <dbReference type="PROSITE" id="PS01124"/>
    </source>
</evidence>